<reference evidence="2" key="1">
    <citation type="submission" date="2014-11" db="EMBL/GenBank/DDBJ databases">
        <authorList>
            <person name="Amaro Gonzalez C."/>
        </authorList>
    </citation>
    <scope>NUCLEOTIDE SEQUENCE</scope>
</reference>
<name>A0A0E9RG92_ANGAN</name>
<evidence type="ECO:0000256" key="1">
    <source>
        <dbReference type="SAM" id="MobiDB-lite"/>
    </source>
</evidence>
<dbReference type="AlphaFoldDB" id="A0A0E9RG92"/>
<reference evidence="2" key="2">
    <citation type="journal article" date="2015" name="Fish Shellfish Immunol.">
        <title>Early steps in the European eel (Anguilla anguilla)-Vibrio vulnificus interaction in the gills: Role of the RtxA13 toxin.</title>
        <authorList>
            <person name="Callol A."/>
            <person name="Pajuelo D."/>
            <person name="Ebbesson L."/>
            <person name="Teles M."/>
            <person name="MacKenzie S."/>
            <person name="Amaro C."/>
        </authorList>
    </citation>
    <scope>NUCLEOTIDE SEQUENCE</scope>
</reference>
<evidence type="ECO:0000313" key="2">
    <source>
        <dbReference type="EMBL" id="JAH28161.1"/>
    </source>
</evidence>
<feature type="region of interest" description="Disordered" evidence="1">
    <location>
        <begin position="1"/>
        <end position="48"/>
    </location>
</feature>
<protein>
    <submittedName>
        <fullName evidence="2">Uncharacterized protein</fullName>
    </submittedName>
</protein>
<sequence>MQLCSASLSGRGKNPEEGEEEDPEQAVCPGEQEEEEGVCGWPGEQVKE</sequence>
<dbReference type="EMBL" id="GBXM01080416">
    <property type="protein sequence ID" value="JAH28161.1"/>
    <property type="molecule type" value="Transcribed_RNA"/>
</dbReference>
<accession>A0A0E9RG92</accession>
<organism evidence="2">
    <name type="scientific">Anguilla anguilla</name>
    <name type="common">European freshwater eel</name>
    <name type="synonym">Muraena anguilla</name>
    <dbReference type="NCBI Taxonomy" id="7936"/>
    <lineage>
        <taxon>Eukaryota</taxon>
        <taxon>Metazoa</taxon>
        <taxon>Chordata</taxon>
        <taxon>Craniata</taxon>
        <taxon>Vertebrata</taxon>
        <taxon>Euteleostomi</taxon>
        <taxon>Actinopterygii</taxon>
        <taxon>Neopterygii</taxon>
        <taxon>Teleostei</taxon>
        <taxon>Anguilliformes</taxon>
        <taxon>Anguillidae</taxon>
        <taxon>Anguilla</taxon>
    </lineage>
</organism>
<proteinExistence type="predicted"/>